<comment type="caution">
    <text evidence="1">The sequence shown here is derived from an EMBL/GenBank/DDBJ whole genome shotgun (WGS) entry which is preliminary data.</text>
</comment>
<dbReference type="AlphaFoldDB" id="V2X507"/>
<dbReference type="KEGG" id="mrr:Moror_8299"/>
<dbReference type="OrthoDB" id="10626487at2759"/>
<dbReference type="HOGENOM" id="CLU_2159031_0_0_1"/>
<dbReference type="EMBL" id="AWSO01000148">
    <property type="protein sequence ID" value="ESK94228.1"/>
    <property type="molecule type" value="Genomic_DNA"/>
</dbReference>
<evidence type="ECO:0000313" key="2">
    <source>
        <dbReference type="Proteomes" id="UP000017559"/>
    </source>
</evidence>
<proteinExistence type="predicted"/>
<gene>
    <name evidence="1" type="ORF">Moror_8299</name>
</gene>
<evidence type="ECO:0000313" key="1">
    <source>
        <dbReference type="EMBL" id="ESK94228.1"/>
    </source>
</evidence>
<sequence>MTLVHEITHLLAKAMLGTDQNTPEISKDRSWITCEMLDSPDPGHIVEVLWLGSLCMVQSHLRVFVPLNLREPAFADNSRLSRPADDLCVTNPTGNEVDVAAPCWRGIYSDQ</sequence>
<dbReference type="Proteomes" id="UP000017559">
    <property type="component" value="Unassembled WGS sequence"/>
</dbReference>
<accession>V2X507</accession>
<organism evidence="1 2">
    <name type="scientific">Moniliophthora roreri (strain MCA 2997)</name>
    <name type="common">Cocoa frosty pod rot fungus</name>
    <name type="synonym">Crinipellis roreri</name>
    <dbReference type="NCBI Taxonomy" id="1381753"/>
    <lineage>
        <taxon>Eukaryota</taxon>
        <taxon>Fungi</taxon>
        <taxon>Dikarya</taxon>
        <taxon>Basidiomycota</taxon>
        <taxon>Agaricomycotina</taxon>
        <taxon>Agaricomycetes</taxon>
        <taxon>Agaricomycetidae</taxon>
        <taxon>Agaricales</taxon>
        <taxon>Marasmiineae</taxon>
        <taxon>Marasmiaceae</taxon>
        <taxon>Moniliophthora</taxon>
    </lineage>
</organism>
<reference evidence="1 2" key="1">
    <citation type="journal article" date="2014" name="BMC Genomics">
        <title>Genome and secretome analysis of the hemibiotrophic fungal pathogen, Moniliophthora roreri, which causes frosty pod rot disease of cacao: mechanisms of the biotrophic and necrotrophic phases.</title>
        <authorList>
            <person name="Meinhardt L.W."/>
            <person name="Costa G.G.L."/>
            <person name="Thomazella D.P.T."/>
            <person name="Teixeira P.J.P.L."/>
            <person name="Carazzolle M.F."/>
            <person name="Schuster S.C."/>
            <person name="Carlson J.E."/>
            <person name="Guiltinan M.J."/>
            <person name="Mieczkowski P."/>
            <person name="Farmer A."/>
            <person name="Ramaraj T."/>
            <person name="Crozier J."/>
            <person name="Davis R.E."/>
            <person name="Shao J."/>
            <person name="Melnick R.L."/>
            <person name="Pereira G.A.G."/>
            <person name="Bailey B.A."/>
        </authorList>
    </citation>
    <scope>NUCLEOTIDE SEQUENCE [LARGE SCALE GENOMIC DNA]</scope>
    <source>
        <strain evidence="1 2">MCA 2997</strain>
    </source>
</reference>
<name>V2X507_MONRO</name>
<protein>
    <submittedName>
        <fullName evidence="1">Uncharacterized protein</fullName>
    </submittedName>
</protein>
<keyword evidence="2" id="KW-1185">Reference proteome</keyword>